<feature type="coiled-coil region" evidence="1">
    <location>
        <begin position="30"/>
        <end position="62"/>
    </location>
</feature>
<comment type="caution">
    <text evidence="3">The sequence shown here is derived from an EMBL/GenBank/DDBJ whole genome shotgun (WGS) entry which is preliminary data.</text>
</comment>
<sequence>MKSLITLSTALAIWICSTGFIQAQKNTDWTKNEIEKLNILKENAVKIEKEALKSKIENINKKVSEGSVSETEAENLKKAAAEKHALNIDNRIAIFDNQLALIDRNGMDSTKITGTAIVFGWGQEDVDNDLIFGVKVRKGSRGTVKKYDRRTTSDGYIAVGFNNVATSGESLEDSDFKVAGSRFAELGWTWKTRVFDNSNWLRVRYGLAFQFNGLKPTDNRLFVDTGEQTELQTYPLDLKKSKFRMDNLVIPIHFEFGPSKKIEHENYFRYATRNQFKFGIGGYGGINLGARQKLKFEEDGENQKQKLKADYNTNNFIYGLSTYIGWGATSIYAKYDLNTIFKNNAVDQRNVSLGLRLDLE</sequence>
<evidence type="ECO:0000313" key="3">
    <source>
        <dbReference type="EMBL" id="MCG2431459.1"/>
    </source>
</evidence>
<gene>
    <name evidence="3" type="ORF">K8344_10045</name>
</gene>
<keyword evidence="2" id="KW-0732">Signal</keyword>
<dbReference type="RefSeq" id="WP_237608556.1">
    <property type="nucleotide sequence ID" value="NZ_JAIRBB010000008.1"/>
</dbReference>
<keyword evidence="1" id="KW-0175">Coiled coil</keyword>
<organism evidence="3 4">
    <name type="scientific">Aequorivita xiaoshiensis</name>
    <dbReference type="NCBI Taxonomy" id="2874476"/>
    <lineage>
        <taxon>Bacteria</taxon>
        <taxon>Pseudomonadati</taxon>
        <taxon>Bacteroidota</taxon>
        <taxon>Flavobacteriia</taxon>
        <taxon>Flavobacteriales</taxon>
        <taxon>Flavobacteriaceae</taxon>
        <taxon>Aequorivita</taxon>
    </lineage>
</organism>
<dbReference type="AlphaFoldDB" id="A0A9X1U418"/>
<proteinExistence type="predicted"/>
<accession>A0A9X1U418</accession>
<evidence type="ECO:0000256" key="1">
    <source>
        <dbReference type="SAM" id="Coils"/>
    </source>
</evidence>
<protein>
    <submittedName>
        <fullName evidence="3">PorT family protein</fullName>
    </submittedName>
</protein>
<reference evidence="3" key="1">
    <citation type="submission" date="2021-09" db="EMBL/GenBank/DDBJ databases">
        <title>Genome of Aequorivita sp. strain F64183.</title>
        <authorList>
            <person name="Wang Y."/>
        </authorList>
    </citation>
    <scope>NUCLEOTIDE SEQUENCE</scope>
    <source>
        <strain evidence="3">F64183</strain>
    </source>
</reference>
<keyword evidence="4" id="KW-1185">Reference proteome</keyword>
<evidence type="ECO:0000256" key="2">
    <source>
        <dbReference type="SAM" id="SignalP"/>
    </source>
</evidence>
<feature type="chain" id="PRO_5040843459" evidence="2">
    <location>
        <begin position="24"/>
        <end position="360"/>
    </location>
</feature>
<dbReference type="EMBL" id="JAIRBB010000008">
    <property type="protein sequence ID" value="MCG2431459.1"/>
    <property type="molecule type" value="Genomic_DNA"/>
</dbReference>
<feature type="signal peptide" evidence="2">
    <location>
        <begin position="1"/>
        <end position="23"/>
    </location>
</feature>
<name>A0A9X1U418_9FLAO</name>
<dbReference type="Proteomes" id="UP001139462">
    <property type="component" value="Unassembled WGS sequence"/>
</dbReference>
<evidence type="ECO:0000313" key="4">
    <source>
        <dbReference type="Proteomes" id="UP001139462"/>
    </source>
</evidence>